<gene>
    <name evidence="1 3 4" type="ORF">SRAE_0000063100</name>
</gene>
<keyword evidence="2" id="KW-1185">Reference proteome</keyword>
<dbReference type="RefSeq" id="XP_024500718.1">
    <property type="nucleotide sequence ID" value="XM_024646547.1"/>
</dbReference>
<reference evidence="3" key="3">
    <citation type="submission" date="2020-12" db="UniProtKB">
        <authorList>
            <consortium name="WormBaseParasite"/>
        </authorList>
    </citation>
    <scope>IDENTIFICATION</scope>
</reference>
<dbReference type="EMBL" id="LN609409">
    <property type="protein sequence ID" value="CEF61509.1"/>
    <property type="molecule type" value="Genomic_DNA"/>
</dbReference>
<protein>
    <submittedName>
        <fullName evidence="1 3">Uncharacterized protein</fullName>
    </submittedName>
</protein>
<sequence>MRKIFKRNTTKHDEHHNAFVVSFNAMKPLWLQEQRKGLHLSADEQNAILSNQRSALEQMIRSNGLDMSHYSSYYPLPLLKESDLNLQLLPHEKELDDTFCREIGKIVPYLTNSTIQGVESYVRALDTAMLFIAKNNSRKAILDKLAVHYIPAFLSKENGLIKTYYETSLNSTNLTALTSLIGTFRTIIQLMEDDGHRANIGTSPSPPQQNNFLIGGYSTRFENYVLRIDGIRMDSMEMNNNHELWALHINKSI</sequence>
<dbReference type="WormBase" id="SRAE_0000063100">
    <property type="protein sequence ID" value="SRP00162"/>
    <property type="gene ID" value="WBGene00256379"/>
</dbReference>
<name>A0A090L1Z0_STRRB</name>
<dbReference type="CTD" id="36373877"/>
<dbReference type="GeneID" id="36373877"/>
<evidence type="ECO:0000313" key="3">
    <source>
        <dbReference type="WBParaSite" id="SRAE_0000063100.1"/>
    </source>
</evidence>
<evidence type="ECO:0000313" key="2">
    <source>
        <dbReference type="Proteomes" id="UP000035682"/>
    </source>
</evidence>
<organism evidence="1">
    <name type="scientific">Strongyloides ratti</name>
    <name type="common">Parasitic roundworm</name>
    <dbReference type="NCBI Taxonomy" id="34506"/>
    <lineage>
        <taxon>Eukaryota</taxon>
        <taxon>Metazoa</taxon>
        <taxon>Ecdysozoa</taxon>
        <taxon>Nematoda</taxon>
        <taxon>Chromadorea</taxon>
        <taxon>Rhabditida</taxon>
        <taxon>Tylenchina</taxon>
        <taxon>Panagrolaimomorpha</taxon>
        <taxon>Strongyloidoidea</taxon>
        <taxon>Strongyloididae</taxon>
        <taxon>Strongyloides</taxon>
    </lineage>
</organism>
<dbReference type="AlphaFoldDB" id="A0A090L1Z0"/>
<proteinExistence type="predicted"/>
<accession>A0A090L1Z0</accession>
<reference evidence="2" key="2">
    <citation type="submission" date="2014-09" db="EMBL/GenBank/DDBJ databases">
        <authorList>
            <person name="Martin A.A."/>
        </authorList>
    </citation>
    <scope>NUCLEOTIDE SEQUENCE</scope>
    <source>
        <strain evidence="2">ED321</strain>
    </source>
</reference>
<evidence type="ECO:0000313" key="1">
    <source>
        <dbReference type="EMBL" id="CEF61509.1"/>
    </source>
</evidence>
<dbReference type="WBParaSite" id="SRAE_0000063100.1">
    <property type="protein sequence ID" value="SRAE_0000063100.1"/>
    <property type="gene ID" value="WBGene00256379"/>
</dbReference>
<dbReference type="Proteomes" id="UP000035682">
    <property type="component" value="Unplaced"/>
</dbReference>
<evidence type="ECO:0000313" key="4">
    <source>
        <dbReference type="WormBase" id="SRAE_0000063100"/>
    </source>
</evidence>
<reference evidence="1" key="1">
    <citation type="submission" date="2014-09" db="EMBL/GenBank/DDBJ databases">
        <authorList>
            <person name="Aslett A.Martin."/>
        </authorList>
    </citation>
    <scope>NUCLEOTIDE SEQUENCE</scope>
    <source>
        <strain evidence="1">ED321 Heterogonic</strain>
    </source>
</reference>